<gene>
    <name evidence="1" type="ORF">OWV82_003631</name>
</gene>
<comment type="caution">
    <text evidence="1">The sequence shown here is derived from an EMBL/GenBank/DDBJ whole genome shotgun (WGS) entry which is preliminary data.</text>
</comment>
<evidence type="ECO:0000313" key="2">
    <source>
        <dbReference type="Proteomes" id="UP001164539"/>
    </source>
</evidence>
<keyword evidence="2" id="KW-1185">Reference proteome</keyword>
<accession>A0ACC1YLK8</accession>
<reference evidence="1 2" key="1">
    <citation type="journal article" date="2023" name="Science">
        <title>Complex scaffold remodeling in plant triterpene biosynthesis.</title>
        <authorList>
            <person name="De La Pena R."/>
            <person name="Hodgson H."/>
            <person name="Liu J.C."/>
            <person name="Stephenson M.J."/>
            <person name="Martin A.C."/>
            <person name="Owen C."/>
            <person name="Harkess A."/>
            <person name="Leebens-Mack J."/>
            <person name="Jimenez L.E."/>
            <person name="Osbourn A."/>
            <person name="Sattely E.S."/>
        </authorList>
    </citation>
    <scope>NUCLEOTIDE SEQUENCE [LARGE SCALE GENOMIC DNA]</scope>
    <source>
        <strain evidence="2">cv. JPN11</strain>
        <tissue evidence="1">Leaf</tissue>
    </source>
</reference>
<organism evidence="1 2">
    <name type="scientific">Melia azedarach</name>
    <name type="common">Chinaberry tree</name>
    <dbReference type="NCBI Taxonomy" id="155640"/>
    <lineage>
        <taxon>Eukaryota</taxon>
        <taxon>Viridiplantae</taxon>
        <taxon>Streptophyta</taxon>
        <taxon>Embryophyta</taxon>
        <taxon>Tracheophyta</taxon>
        <taxon>Spermatophyta</taxon>
        <taxon>Magnoliopsida</taxon>
        <taxon>eudicotyledons</taxon>
        <taxon>Gunneridae</taxon>
        <taxon>Pentapetalae</taxon>
        <taxon>rosids</taxon>
        <taxon>malvids</taxon>
        <taxon>Sapindales</taxon>
        <taxon>Meliaceae</taxon>
        <taxon>Melia</taxon>
    </lineage>
</organism>
<sequence length="230" mass="26052">MEDIKNAAHGFYELPNEERRKYYKGFSPSDTVLLATSFCPRDEVALEWKDYLRFSYVSGNDQASALWPPICKDQVLEYMKRAEVIIEKLLQVLLQGLNEQDVILICQQLMSLFMDDIGGLYARGGTEDDTWVHVPPVQGALVINIGDALQIVSNDRYKSIEHRVAVNICKNTVSIPIFVNPGPDAVLGPLAELIESGEKPVYKQLLFSDYLKYFFSNPHDGKKTIDYAKI</sequence>
<dbReference type="EMBL" id="CM051395">
    <property type="protein sequence ID" value="KAJ4724671.1"/>
    <property type="molecule type" value="Genomic_DNA"/>
</dbReference>
<proteinExistence type="predicted"/>
<protein>
    <submittedName>
        <fullName evidence="1">Feruloyl CoA ortho-hydroxylase 1-like</fullName>
    </submittedName>
</protein>
<dbReference type="Proteomes" id="UP001164539">
    <property type="component" value="Chromosome 2"/>
</dbReference>
<name>A0ACC1YLK8_MELAZ</name>
<evidence type="ECO:0000313" key="1">
    <source>
        <dbReference type="EMBL" id="KAJ4724671.1"/>
    </source>
</evidence>